<evidence type="ECO:0000256" key="4">
    <source>
        <dbReference type="ARBA" id="ARBA00022833"/>
    </source>
</evidence>
<dbReference type="Gene3D" id="1.10.1170.10">
    <property type="entry name" value="Inhibitor Of Apoptosis Protein (2mihbC-IAP-1), Chain A"/>
    <property type="match status" value="8"/>
</dbReference>
<dbReference type="GO" id="GO:0051726">
    <property type="term" value="P:regulation of cell cycle"/>
    <property type="evidence" value="ECO:0007669"/>
    <property type="project" value="TreeGrafter"/>
</dbReference>
<evidence type="ECO:0000256" key="1">
    <source>
        <dbReference type="ARBA" id="ARBA00006672"/>
    </source>
</evidence>
<reference evidence="7 8" key="1">
    <citation type="submission" date="2019-08" db="EMBL/GenBank/DDBJ databases">
        <title>The genome of the soybean aphid Biotype 1, its phylome, world population structure and adaptation to the North American continent.</title>
        <authorList>
            <person name="Giordano R."/>
            <person name="Donthu R.K."/>
            <person name="Hernandez A.G."/>
            <person name="Wright C.L."/>
            <person name="Zimin A.V."/>
        </authorList>
    </citation>
    <scope>NUCLEOTIDE SEQUENCE [LARGE SCALE GENOMIC DNA]</scope>
    <source>
        <tissue evidence="7">Whole aphids</tissue>
    </source>
</reference>
<dbReference type="EMBL" id="VYZN01000071">
    <property type="protein sequence ID" value="KAE9524179.1"/>
    <property type="molecule type" value="Genomic_DNA"/>
</dbReference>
<evidence type="ECO:0000313" key="8">
    <source>
        <dbReference type="Proteomes" id="UP000475862"/>
    </source>
</evidence>
<dbReference type="PROSITE" id="PS50089">
    <property type="entry name" value="ZF_RING_2"/>
    <property type="match status" value="3"/>
</dbReference>
<dbReference type="SMART" id="SM00184">
    <property type="entry name" value="RING"/>
    <property type="match status" value="3"/>
</dbReference>
<evidence type="ECO:0000256" key="2">
    <source>
        <dbReference type="ARBA" id="ARBA00022723"/>
    </source>
</evidence>
<dbReference type="SUPFAM" id="SSF57924">
    <property type="entry name" value="Inhibitor of apoptosis (IAP) repeat"/>
    <property type="match status" value="8"/>
</dbReference>
<keyword evidence="2" id="KW-0479">Metal-binding</keyword>
<evidence type="ECO:0000256" key="5">
    <source>
        <dbReference type="PROSITE-ProRule" id="PRU00175"/>
    </source>
</evidence>
<dbReference type="GO" id="GO:0005737">
    <property type="term" value="C:cytoplasm"/>
    <property type="evidence" value="ECO:0007669"/>
    <property type="project" value="TreeGrafter"/>
</dbReference>
<gene>
    <name evidence="7" type="ORF">AGLY_015424</name>
</gene>
<accession>A0A6G0T0S9</accession>
<dbReference type="InterPro" id="IPR050784">
    <property type="entry name" value="IAP"/>
</dbReference>
<dbReference type="FunFam" id="1.10.1170.10:FF:000002">
    <property type="entry name" value="Baculoviral IAP repeat containing 7"/>
    <property type="match status" value="1"/>
</dbReference>
<keyword evidence="8" id="KW-1185">Reference proteome</keyword>
<evidence type="ECO:0000313" key="7">
    <source>
        <dbReference type="EMBL" id="KAE9524179.1"/>
    </source>
</evidence>
<dbReference type="GO" id="GO:0043027">
    <property type="term" value="F:cysteine-type endopeptidase inhibitor activity involved in apoptotic process"/>
    <property type="evidence" value="ECO:0007669"/>
    <property type="project" value="TreeGrafter"/>
</dbReference>
<dbReference type="PROSITE" id="PS50143">
    <property type="entry name" value="BIR_REPEAT_2"/>
    <property type="match status" value="8"/>
</dbReference>
<dbReference type="PANTHER" id="PTHR10044">
    <property type="entry name" value="INHIBITOR OF APOPTOSIS"/>
    <property type="match status" value="1"/>
</dbReference>
<feature type="domain" description="RING-type" evidence="6">
    <location>
        <begin position="1032"/>
        <end position="1067"/>
    </location>
</feature>
<comment type="caution">
    <text evidence="7">The sequence shown here is derived from an EMBL/GenBank/DDBJ whole genome shotgun (WGS) entry which is preliminary data.</text>
</comment>
<organism evidence="7 8">
    <name type="scientific">Aphis glycines</name>
    <name type="common">Soybean aphid</name>
    <dbReference type="NCBI Taxonomy" id="307491"/>
    <lineage>
        <taxon>Eukaryota</taxon>
        <taxon>Metazoa</taxon>
        <taxon>Ecdysozoa</taxon>
        <taxon>Arthropoda</taxon>
        <taxon>Hexapoda</taxon>
        <taxon>Insecta</taxon>
        <taxon>Pterygota</taxon>
        <taxon>Neoptera</taxon>
        <taxon>Paraneoptera</taxon>
        <taxon>Hemiptera</taxon>
        <taxon>Sternorrhyncha</taxon>
        <taxon>Aphidomorpha</taxon>
        <taxon>Aphidoidea</taxon>
        <taxon>Aphididae</taxon>
        <taxon>Aphidini</taxon>
        <taxon>Aphis</taxon>
        <taxon>Aphis</taxon>
    </lineage>
</organism>
<dbReference type="GO" id="GO:0008270">
    <property type="term" value="F:zinc ion binding"/>
    <property type="evidence" value="ECO:0007669"/>
    <property type="project" value="UniProtKB-KW"/>
</dbReference>
<name>A0A6G0T0S9_APHGL</name>
<dbReference type="InterPro" id="IPR001370">
    <property type="entry name" value="BIR_rpt"/>
</dbReference>
<comment type="similarity">
    <text evidence="1">Belongs to the IAP family.</text>
</comment>
<keyword evidence="4" id="KW-0862">Zinc</keyword>
<dbReference type="Gene3D" id="3.30.40.10">
    <property type="entry name" value="Zinc/RING finger domain, C3HC4 (zinc finger)"/>
    <property type="match status" value="3"/>
</dbReference>
<sequence length="1078" mass="123915">MVILYDPLFKLHNVDTLYNQMSIRKRLASFNDRWSLDFFTPLDMAMAGFSYTGIEDSVKCDQCNSIILNWQQSDNPLQKHIGLSPNCPFINRVVITYDGRLKTFHNWPLSFLRPDDIAEAGFYYLGHEDHVKCIECYKIFVNWQLDDNPLQEHILRSPNCLFIKKFVLTVSGRVKTFHNWPVNFIRPGDTVEAGLYYLGIEDRVKCIECKTEIFGWTEGSNPLQKHILRSPNCSFIKKIVLTVSGRVKTFHNWPVNFLRPDNLAEAGFFYTGIGHQVKCFKCLVYIDTWQRGVVPTTEHMRYSPLCTYVRENREIFDVCGSFSADDILNSIETKKIVDLLDSGGIVVKLNHVMNKYGHMSSIYARMRTFVGCVGTFKQDINTLCEAGFFYDGDGQTDFVTCFCCTIRLNKWEDADEPWIKHVKWSKTCAYVILNKGKYFVDQVLGVDNHGIECNRLELFNLIAKRESTYILGTTMKILTSKKQISRLRFPKPLIGKNQQYFSQELNTNSVPDCMECKICFKGEIKVIFVPCSHALACIECALTITQCPICRHPFSKLIRIYLSTDKKNYEDHQLQPCCSKISSSDKLNPVLCKTCRNEDMSAMDIDMDINMDFESRLKTFNENWSLTFISPFEMAQAGFAYLGVKHLVRCSTCKIRLSTWRNGDNPLCIHFSIATNRCGFLRESMMTSRGRMNTFQDWPVTFLKPRDMAKAGFVYTGVGDKVKCFTCLEEFDRWDKNDTPMGEHMNYSSQCPFVISYKRKFNNPSGPYGLTSLEVKTIEDKLHTEGIVLFVNPLFYETMVALNARLNSFNRCVISLQLDINAVCKAGFFYSGNGYTDSLTCFYCGVTIIKCNGDFEPWVVHAEMSKTCNYLFLKKGKSFCDSVNSMESDKIKSNQLKLFKLIAEKKNTLTLKSKMSLQSTKKHFKEIKITKILSDKIEEHLFQKLAPNLLPDNMLCKVCYKEIIEIAVVPCGHAIACIECALSFKYCSMCRMSCSRLIRIHLCVNKENDENLKLKPCISKMSSGDELNPKLCKVCLKEEMSTVFLPCRHVYTCVECAEETSECLVCREDVYSFIKIYL</sequence>
<dbReference type="InterPro" id="IPR013083">
    <property type="entry name" value="Znf_RING/FYVE/PHD"/>
</dbReference>
<keyword evidence="3 5" id="KW-0863">Zinc-finger</keyword>
<dbReference type="PANTHER" id="PTHR10044:SF139">
    <property type="entry name" value="DEATH-ASSOCIATED INHIBITOR OF APOPTOSIS 2"/>
    <property type="match status" value="1"/>
</dbReference>
<dbReference type="OrthoDB" id="6113021at2759"/>
<dbReference type="Pfam" id="PF00653">
    <property type="entry name" value="BIR"/>
    <property type="match status" value="8"/>
</dbReference>
<dbReference type="Proteomes" id="UP000475862">
    <property type="component" value="Unassembled WGS sequence"/>
</dbReference>
<dbReference type="SMART" id="SM00238">
    <property type="entry name" value="BIR"/>
    <property type="match status" value="8"/>
</dbReference>
<dbReference type="GO" id="GO:0005634">
    <property type="term" value="C:nucleus"/>
    <property type="evidence" value="ECO:0007669"/>
    <property type="project" value="TreeGrafter"/>
</dbReference>
<dbReference type="Pfam" id="PF13920">
    <property type="entry name" value="zf-C3HC4_3"/>
    <property type="match status" value="3"/>
</dbReference>
<dbReference type="AlphaFoldDB" id="A0A6G0T0S9"/>
<dbReference type="GO" id="GO:0043066">
    <property type="term" value="P:negative regulation of apoptotic process"/>
    <property type="evidence" value="ECO:0007669"/>
    <property type="project" value="TreeGrafter"/>
</dbReference>
<protein>
    <recommendedName>
        <fullName evidence="6">RING-type domain-containing protein</fullName>
    </recommendedName>
</protein>
<dbReference type="PROSITE" id="PS01282">
    <property type="entry name" value="BIR_REPEAT_1"/>
    <property type="match status" value="1"/>
</dbReference>
<feature type="domain" description="RING-type" evidence="6">
    <location>
        <begin position="516"/>
        <end position="551"/>
    </location>
</feature>
<dbReference type="CDD" id="cd00022">
    <property type="entry name" value="BIR"/>
    <property type="match status" value="6"/>
</dbReference>
<evidence type="ECO:0000259" key="6">
    <source>
        <dbReference type="PROSITE" id="PS50089"/>
    </source>
</evidence>
<feature type="domain" description="RING-type" evidence="6">
    <location>
        <begin position="956"/>
        <end position="991"/>
    </location>
</feature>
<proteinExistence type="inferred from homology"/>
<dbReference type="InterPro" id="IPR001841">
    <property type="entry name" value="Znf_RING"/>
</dbReference>
<evidence type="ECO:0000256" key="3">
    <source>
        <dbReference type="ARBA" id="ARBA00022771"/>
    </source>
</evidence>